<organism evidence="3 4">
    <name type="scientific">Xenopus laevis</name>
    <name type="common">African clawed frog</name>
    <dbReference type="NCBI Taxonomy" id="8355"/>
    <lineage>
        <taxon>Eukaryota</taxon>
        <taxon>Metazoa</taxon>
        <taxon>Chordata</taxon>
        <taxon>Craniata</taxon>
        <taxon>Vertebrata</taxon>
        <taxon>Euteleostomi</taxon>
        <taxon>Amphibia</taxon>
        <taxon>Batrachia</taxon>
        <taxon>Anura</taxon>
        <taxon>Pipoidea</taxon>
        <taxon>Pipidae</taxon>
        <taxon>Xenopodinae</taxon>
        <taxon>Xenopus</taxon>
        <taxon>Xenopus</taxon>
    </lineage>
</organism>
<keyword evidence="2" id="KW-1133">Transmembrane helix</keyword>
<dbReference type="Gene3D" id="1.20.1070.10">
    <property type="entry name" value="Rhodopsin 7-helix transmembrane proteins"/>
    <property type="match status" value="1"/>
</dbReference>
<feature type="region of interest" description="Disordered" evidence="1">
    <location>
        <begin position="276"/>
        <end position="336"/>
    </location>
</feature>
<keyword evidence="3" id="KW-1185">Reference proteome</keyword>
<dbReference type="AlphaFoldDB" id="A0A8J1KW68"/>
<evidence type="ECO:0000313" key="4">
    <source>
        <dbReference type="RefSeq" id="XP_041421546.1"/>
    </source>
</evidence>
<dbReference type="GeneID" id="121394457"/>
<reference evidence="4" key="1">
    <citation type="submission" date="2025-08" db="UniProtKB">
        <authorList>
            <consortium name="RefSeq"/>
        </authorList>
    </citation>
    <scope>IDENTIFICATION</scope>
    <source>
        <strain evidence="4">J_2021</strain>
        <tissue evidence="4">Erythrocytes</tissue>
    </source>
</reference>
<keyword evidence="2" id="KW-0472">Membrane</keyword>
<name>A0A8J1KW68_XENLA</name>
<proteinExistence type="predicted"/>
<evidence type="ECO:0000256" key="1">
    <source>
        <dbReference type="SAM" id="MobiDB-lite"/>
    </source>
</evidence>
<keyword evidence="2" id="KW-0812">Transmembrane</keyword>
<dbReference type="Proteomes" id="UP000186698">
    <property type="component" value="Chromosome 6L"/>
</dbReference>
<evidence type="ECO:0000256" key="2">
    <source>
        <dbReference type="SAM" id="Phobius"/>
    </source>
</evidence>
<feature type="transmembrane region" description="Helical" evidence="2">
    <location>
        <begin position="127"/>
        <end position="146"/>
    </location>
</feature>
<feature type="transmembrane region" description="Helical" evidence="2">
    <location>
        <begin position="203"/>
        <end position="223"/>
    </location>
</feature>
<feature type="transmembrane region" description="Helical" evidence="2">
    <location>
        <begin position="46"/>
        <end position="67"/>
    </location>
</feature>
<gene>
    <name evidence="4" type="primary">LOC121394457</name>
</gene>
<accession>A0A8J1KW68</accession>
<dbReference type="RefSeq" id="XP_041421546.1">
    <property type="nucleotide sequence ID" value="XM_041565612.1"/>
</dbReference>
<protein>
    <submittedName>
        <fullName evidence="4">Uncharacterized protein LOC121394457</fullName>
    </submittedName>
</protein>
<dbReference type="KEGG" id="xla:121394457"/>
<feature type="compositionally biased region" description="Basic and acidic residues" evidence="1">
    <location>
        <begin position="279"/>
        <end position="312"/>
    </location>
</feature>
<evidence type="ECO:0000313" key="3">
    <source>
        <dbReference type="Proteomes" id="UP000186698"/>
    </source>
</evidence>
<sequence length="385" mass="44066">MLNFIFTFTDSTFNYADSTTSGYTTPPTETNTNAAMNQMQASHRRTMHSVLAVIVIFSLVYFVCYVIRRWKVPDAADEESQIEWGCSDSTYNYADSTTSGYTTPPIETNTNAAINHMQASHRRTMHSVLAVIVIFTLVYFVCYVIRRWKVPDAADEESQIEWGCSDSTYNYADSTTSGYTTPPIETNTNAAINHMQASHRRTMHSVLAVIVIFTLVYFVCYVIRRWKVPDAADEESQIERGCSGKYEPTIVIQYPEIPFDIKIPDMAYKVQQMISEAQEEPKNNEEPKQEDSTHNKDEEKNEQQQEKDKELSNGENAEVIETSANDDTEKKKRKWFARLKRKKEKIAGKTEKKKGKKNQNEEILASLLIERRTTPFTGDLKSLNA</sequence>